<proteinExistence type="predicted"/>
<accession>A0A1L2BWS7</accession>
<reference evidence="3" key="1">
    <citation type="submission" date="2015-12" db="EMBL/GenBank/DDBJ databases">
        <authorList>
            <person name="Sencilo A."/>
            <person name="Bamford D.H."/>
            <person name="Roine E."/>
        </authorList>
    </citation>
    <scope>NUCLEOTIDE SEQUENCE [LARGE SCALE GENOMIC DNA]</scope>
</reference>
<dbReference type="Proteomes" id="UP000225722">
    <property type="component" value="Segment"/>
</dbReference>
<dbReference type="EMBL" id="KU230356">
    <property type="protein sequence ID" value="ALY07483.1"/>
    <property type="molecule type" value="Genomic_DNA"/>
</dbReference>
<feature type="compositionally biased region" description="Low complexity" evidence="1">
    <location>
        <begin position="90"/>
        <end position="103"/>
    </location>
</feature>
<keyword evidence="3" id="KW-1185">Reference proteome</keyword>
<gene>
    <name evidence="2" type="ORF">2AV2_31</name>
</gene>
<sequence>MANSIYRVTPLGEPISANGERFLAGQEYEGDTEINQRLVDSGYVELIRAVPERKRSSMPPEPTASTPVVTKETQETKVTTEEAETEPKTTTETVETPETVKPTRTSRRGSS</sequence>
<name>A0A1L2BWS7_9CAUD</name>
<evidence type="ECO:0000313" key="3">
    <source>
        <dbReference type="Proteomes" id="UP000225722"/>
    </source>
</evidence>
<protein>
    <submittedName>
        <fullName evidence="2">Uncharacterized protein</fullName>
    </submittedName>
</protein>
<feature type="region of interest" description="Disordered" evidence="1">
    <location>
        <begin position="50"/>
        <end position="111"/>
    </location>
</feature>
<evidence type="ECO:0000313" key="2">
    <source>
        <dbReference type="EMBL" id="ALY07483.1"/>
    </source>
</evidence>
<evidence type="ECO:0000256" key="1">
    <source>
        <dbReference type="SAM" id="MobiDB-lite"/>
    </source>
</evidence>
<organism evidence="2 3">
    <name type="scientific">Nodularia phage vB_NpeS-2AV2</name>
    <dbReference type="NCBI Taxonomy" id="1777122"/>
    <lineage>
        <taxon>Viruses</taxon>
        <taxon>Duplodnaviria</taxon>
        <taxon>Heunggongvirae</taxon>
        <taxon>Uroviricota</taxon>
        <taxon>Caudoviricetes</taxon>
        <taxon>Ravarandavirus</taxon>
        <taxon>Ravarandavirus rv2AV2</taxon>
    </lineage>
</organism>
<feature type="compositionally biased region" description="Basic and acidic residues" evidence="1">
    <location>
        <begin position="72"/>
        <end position="89"/>
    </location>
</feature>